<keyword evidence="1" id="KW-0175">Coiled coil</keyword>
<evidence type="ECO:0000256" key="1">
    <source>
        <dbReference type="SAM" id="Coils"/>
    </source>
</evidence>
<gene>
    <name evidence="2" type="ORF">HPLM_LOCUS1554</name>
</gene>
<evidence type="ECO:0000313" key="2">
    <source>
        <dbReference type="EMBL" id="VDO10111.1"/>
    </source>
</evidence>
<evidence type="ECO:0000313" key="3">
    <source>
        <dbReference type="Proteomes" id="UP000268014"/>
    </source>
</evidence>
<dbReference type="Proteomes" id="UP000268014">
    <property type="component" value="Unassembled WGS sequence"/>
</dbReference>
<evidence type="ECO:0000313" key="4">
    <source>
        <dbReference type="WBParaSite" id="HPLM_0000155601-mRNA-1"/>
    </source>
</evidence>
<dbReference type="EMBL" id="UZAF01002144">
    <property type="protein sequence ID" value="VDO10111.1"/>
    <property type="molecule type" value="Genomic_DNA"/>
</dbReference>
<dbReference type="OMA" id="ANEYREW"/>
<protein>
    <submittedName>
        <fullName evidence="2 4">Uncharacterized protein</fullName>
    </submittedName>
</protein>
<dbReference type="OrthoDB" id="5840675at2759"/>
<dbReference type="Pfam" id="PF03564">
    <property type="entry name" value="DUF1759"/>
    <property type="match status" value="1"/>
</dbReference>
<proteinExistence type="predicted"/>
<name>A0A0N4VW86_HAEPC</name>
<dbReference type="InterPro" id="IPR005312">
    <property type="entry name" value="DUF1759"/>
</dbReference>
<sequence>MSQKFLLKNVKLKMTRNLNYLATLITEANEYREWEFPSTIPELELFLLSNRQRLQNLISTIKSRREYIIEYYNNCNNTINDLLLQEEQSKVEQEFDEYWVEKKGETLLQEAEYVVRQLEKRLVELECQETIMKQDISKKTGQTPSISISHQINPNSAETQTQLVTPPVAPQLGYMLERRLLGNELKIPQFNGKPSEFAPFWELFEELVHKQPYSNIEKLSILLSSCKGDAARALQMIPRTGDSYEKAISQLKAQYEDPKQITLQMIRQLKSMKQCREDARSLRNNLSDVHAVIATLERQGETVNTTYMQSMVLETFPQTIQDEMAKKEFDSDKTWTMTELLDNLTLAVKRKEHIANLKNTSNNEYSVFHTSTRTTQLTRCVG</sequence>
<keyword evidence="3" id="KW-1185">Reference proteome</keyword>
<dbReference type="PANTHER" id="PTHR22954:SF3">
    <property type="entry name" value="PROTEIN CBG08539"/>
    <property type="match status" value="1"/>
</dbReference>
<organism evidence="4">
    <name type="scientific">Haemonchus placei</name>
    <name type="common">Barber's pole worm</name>
    <dbReference type="NCBI Taxonomy" id="6290"/>
    <lineage>
        <taxon>Eukaryota</taxon>
        <taxon>Metazoa</taxon>
        <taxon>Ecdysozoa</taxon>
        <taxon>Nematoda</taxon>
        <taxon>Chromadorea</taxon>
        <taxon>Rhabditida</taxon>
        <taxon>Rhabditina</taxon>
        <taxon>Rhabditomorpha</taxon>
        <taxon>Strongyloidea</taxon>
        <taxon>Trichostrongylidae</taxon>
        <taxon>Haemonchus</taxon>
    </lineage>
</organism>
<accession>A0A0N4VW86</accession>
<dbReference type="PANTHER" id="PTHR22954">
    <property type="entry name" value="RETROVIRAL PROTEASE-RELATED"/>
    <property type="match status" value="1"/>
</dbReference>
<feature type="coiled-coil region" evidence="1">
    <location>
        <begin position="108"/>
        <end position="135"/>
    </location>
</feature>
<dbReference type="AlphaFoldDB" id="A0A0N4VW86"/>
<reference evidence="2 3" key="2">
    <citation type="submission" date="2018-11" db="EMBL/GenBank/DDBJ databases">
        <authorList>
            <consortium name="Pathogen Informatics"/>
        </authorList>
    </citation>
    <scope>NUCLEOTIDE SEQUENCE [LARGE SCALE GENOMIC DNA]</scope>
    <source>
        <strain evidence="2 3">MHpl1</strain>
    </source>
</reference>
<reference evidence="4" key="1">
    <citation type="submission" date="2017-02" db="UniProtKB">
        <authorList>
            <consortium name="WormBaseParasite"/>
        </authorList>
    </citation>
    <scope>IDENTIFICATION</scope>
</reference>
<dbReference type="WBParaSite" id="HPLM_0000155601-mRNA-1">
    <property type="protein sequence ID" value="HPLM_0000155601-mRNA-1"/>
    <property type="gene ID" value="HPLM_0000155601"/>
</dbReference>